<dbReference type="PANTHER" id="PTHR34406">
    <property type="entry name" value="PROTEIN YCEI"/>
    <property type="match status" value="1"/>
</dbReference>
<dbReference type="SUPFAM" id="SSF49464">
    <property type="entry name" value="Carboxypeptidase regulatory domain-like"/>
    <property type="match status" value="1"/>
</dbReference>
<dbReference type="SUPFAM" id="SSF101874">
    <property type="entry name" value="YceI-like"/>
    <property type="match status" value="1"/>
</dbReference>
<dbReference type="InterPro" id="IPR007372">
    <property type="entry name" value="Lipid/polyisoprenoid-bd_YceI"/>
</dbReference>
<evidence type="ECO:0000259" key="3">
    <source>
        <dbReference type="SMART" id="SM00867"/>
    </source>
</evidence>
<proteinExistence type="inferred from homology"/>
<accession>A0ABP9HAF6</accession>
<gene>
    <name evidence="4" type="ORF">GCM10023225_05960</name>
</gene>
<dbReference type="EMBL" id="BAABIL010000062">
    <property type="protein sequence ID" value="GAA4965666.1"/>
    <property type="molecule type" value="Genomic_DNA"/>
</dbReference>
<evidence type="ECO:0000313" key="4">
    <source>
        <dbReference type="EMBL" id="GAA4965666.1"/>
    </source>
</evidence>
<dbReference type="Gene3D" id="2.40.128.110">
    <property type="entry name" value="Lipid/polyisoprenoid-binding, YceI-like"/>
    <property type="match status" value="1"/>
</dbReference>
<sequence>MSSPQRPATAVGARTTARGTVLSTEGWPLPGATVTVLGLDGQQLGRAAAASDGAFAVTGLPPGPVTVLVAAPAHEPHVRTVVVPALGDEWPVEGVRLRRQGAAETPAAGRWTIDTAHSSITATAHHLGLSAVHGRFTAFTGAITVAGDVTRSGVEVSIDAASIDTGNRVRDEHLRAADFLDVAQHPTITYTGSGVERTAAGTWVLRGELRLLGTTRPVALDMTYTGTGTDPWGGTRAAFSATTRLDRDDFRMNWNQAVEVGVAVFGSTLKVAVDVEAVREA</sequence>
<organism evidence="4 5">
    <name type="scientific">Kineococcus glutinatus</name>
    <dbReference type="NCBI Taxonomy" id="1070872"/>
    <lineage>
        <taxon>Bacteria</taxon>
        <taxon>Bacillati</taxon>
        <taxon>Actinomycetota</taxon>
        <taxon>Actinomycetes</taxon>
        <taxon>Kineosporiales</taxon>
        <taxon>Kineosporiaceae</taxon>
        <taxon>Kineococcus</taxon>
    </lineage>
</organism>
<evidence type="ECO:0000256" key="2">
    <source>
        <dbReference type="SAM" id="MobiDB-lite"/>
    </source>
</evidence>
<feature type="compositionally biased region" description="Low complexity" evidence="2">
    <location>
        <begin position="8"/>
        <end position="21"/>
    </location>
</feature>
<dbReference type="Gene3D" id="2.60.40.1120">
    <property type="entry name" value="Carboxypeptidase-like, regulatory domain"/>
    <property type="match status" value="1"/>
</dbReference>
<feature type="domain" description="Lipid/polyisoprenoid-binding YceI-like" evidence="3">
    <location>
        <begin position="110"/>
        <end position="278"/>
    </location>
</feature>
<protein>
    <submittedName>
        <fullName evidence="4">YceI family protein</fullName>
    </submittedName>
</protein>
<dbReference type="PANTHER" id="PTHR34406:SF1">
    <property type="entry name" value="PROTEIN YCEI"/>
    <property type="match status" value="1"/>
</dbReference>
<name>A0ABP9HAF6_9ACTN</name>
<dbReference type="Pfam" id="PF04264">
    <property type="entry name" value="YceI"/>
    <property type="match status" value="1"/>
</dbReference>
<reference evidence="5" key="1">
    <citation type="journal article" date="2019" name="Int. J. Syst. Evol. Microbiol.">
        <title>The Global Catalogue of Microorganisms (GCM) 10K type strain sequencing project: providing services to taxonomists for standard genome sequencing and annotation.</title>
        <authorList>
            <consortium name="The Broad Institute Genomics Platform"/>
            <consortium name="The Broad Institute Genome Sequencing Center for Infectious Disease"/>
            <person name="Wu L."/>
            <person name="Ma J."/>
        </authorList>
    </citation>
    <scope>NUCLEOTIDE SEQUENCE [LARGE SCALE GENOMIC DNA]</scope>
    <source>
        <strain evidence="5">JCM 18126</strain>
    </source>
</reference>
<dbReference type="InterPro" id="IPR036761">
    <property type="entry name" value="TTHA0802/YceI-like_sf"/>
</dbReference>
<dbReference type="Proteomes" id="UP001501195">
    <property type="component" value="Unassembled WGS sequence"/>
</dbReference>
<comment type="caution">
    <text evidence="4">The sequence shown here is derived from an EMBL/GenBank/DDBJ whole genome shotgun (WGS) entry which is preliminary data.</text>
</comment>
<feature type="region of interest" description="Disordered" evidence="2">
    <location>
        <begin position="1"/>
        <end position="25"/>
    </location>
</feature>
<evidence type="ECO:0000313" key="5">
    <source>
        <dbReference type="Proteomes" id="UP001501195"/>
    </source>
</evidence>
<dbReference type="Pfam" id="PF13620">
    <property type="entry name" value="CarboxypepD_reg"/>
    <property type="match status" value="1"/>
</dbReference>
<evidence type="ECO:0000256" key="1">
    <source>
        <dbReference type="ARBA" id="ARBA00008812"/>
    </source>
</evidence>
<dbReference type="SMART" id="SM00867">
    <property type="entry name" value="YceI"/>
    <property type="match status" value="1"/>
</dbReference>
<dbReference type="InterPro" id="IPR008969">
    <property type="entry name" value="CarboxyPept-like_regulatory"/>
</dbReference>
<dbReference type="RefSeq" id="WP_345710843.1">
    <property type="nucleotide sequence ID" value="NZ_BAABIL010000062.1"/>
</dbReference>
<comment type="similarity">
    <text evidence="1">Belongs to the UPF0312 family.</text>
</comment>
<keyword evidence="5" id="KW-1185">Reference proteome</keyword>